<dbReference type="Pfam" id="PF05721">
    <property type="entry name" value="PhyH"/>
    <property type="match status" value="1"/>
</dbReference>
<gene>
    <name evidence="2" type="ORF">PEL8287_03050</name>
</gene>
<dbReference type="AlphaFoldDB" id="A0A1Y5T622"/>
<proteinExistence type="predicted"/>
<keyword evidence="2" id="KW-0560">Oxidoreductase</keyword>
<name>A0A1Y5T622_9RHOB</name>
<reference evidence="2 3" key="1">
    <citation type="submission" date="2017-03" db="EMBL/GenBank/DDBJ databases">
        <authorList>
            <person name="Afonso C.L."/>
            <person name="Miller P.J."/>
            <person name="Scott M.A."/>
            <person name="Spackman E."/>
            <person name="Goraichik I."/>
            <person name="Dimitrov K.M."/>
            <person name="Suarez D.L."/>
            <person name="Swayne D.E."/>
        </authorList>
    </citation>
    <scope>NUCLEOTIDE SEQUENCE [LARGE SCALE GENOMIC DNA]</scope>
    <source>
        <strain evidence="2 3">CECT 8287</strain>
    </source>
</reference>
<dbReference type="GO" id="GO:0005506">
    <property type="term" value="F:iron ion binding"/>
    <property type="evidence" value="ECO:0007669"/>
    <property type="project" value="UniProtKB-ARBA"/>
</dbReference>
<evidence type="ECO:0000313" key="2">
    <source>
        <dbReference type="EMBL" id="SLN56650.1"/>
    </source>
</evidence>
<dbReference type="EMBL" id="FWFL01000008">
    <property type="protein sequence ID" value="SLN56650.1"/>
    <property type="molecule type" value="Genomic_DNA"/>
</dbReference>
<dbReference type="OrthoDB" id="9791262at2"/>
<keyword evidence="3" id="KW-1185">Reference proteome</keyword>
<dbReference type="PANTHER" id="PTHR20883">
    <property type="entry name" value="PHYTANOYL-COA DIOXYGENASE DOMAIN CONTAINING 1"/>
    <property type="match status" value="1"/>
</dbReference>
<protein>
    <submittedName>
        <fullName evidence="2">Phytanoyl-CoA dioxygenase (PhyH)</fullName>
    </submittedName>
</protein>
<sequence>MIAAAFSDEFRETGRVWSRDALDDKTLQQLDLAADHGTRPGARLTTGQSTRILATDGPVTQMIRRFYPLAFPVRLVAFNKSDAGNWSVPWHQDRVIAVQERHDLPGFSNWSNKAGLWHCEPPAAILADMLFVRVHLDDAGAQDGAMEIALGSHRLGVVRASDASSAATTCKTEMCSARRGDILIMNMLLLHRSKPSQTANRRRVLRIDYAVKNLPQPLQWVAV</sequence>
<dbReference type="GO" id="GO:0016706">
    <property type="term" value="F:2-oxoglutarate-dependent dioxygenase activity"/>
    <property type="evidence" value="ECO:0007669"/>
    <property type="project" value="UniProtKB-ARBA"/>
</dbReference>
<evidence type="ECO:0000313" key="3">
    <source>
        <dbReference type="Proteomes" id="UP000193827"/>
    </source>
</evidence>
<dbReference type="RefSeq" id="WP_085893268.1">
    <property type="nucleotide sequence ID" value="NZ_FWFL01000008.1"/>
</dbReference>
<accession>A0A1Y5T622</accession>
<dbReference type="PANTHER" id="PTHR20883:SF48">
    <property type="entry name" value="ECTOINE DIOXYGENASE"/>
    <property type="match status" value="1"/>
</dbReference>
<comment type="cofactor">
    <cofactor evidence="1">
        <name>Fe(2+)</name>
        <dbReference type="ChEBI" id="CHEBI:29033"/>
    </cofactor>
</comment>
<dbReference type="SUPFAM" id="SSF51197">
    <property type="entry name" value="Clavaminate synthase-like"/>
    <property type="match status" value="1"/>
</dbReference>
<dbReference type="Gene3D" id="2.60.120.620">
    <property type="entry name" value="q2cbj1_9rhob like domain"/>
    <property type="match status" value="1"/>
</dbReference>
<keyword evidence="2" id="KW-0223">Dioxygenase</keyword>
<dbReference type="Proteomes" id="UP000193827">
    <property type="component" value="Unassembled WGS sequence"/>
</dbReference>
<dbReference type="InterPro" id="IPR008775">
    <property type="entry name" value="Phytyl_CoA_dOase-like"/>
</dbReference>
<organism evidence="2 3">
    <name type="scientific">Roseovarius litorisediminis</name>
    <dbReference type="NCBI Taxonomy" id="1312363"/>
    <lineage>
        <taxon>Bacteria</taxon>
        <taxon>Pseudomonadati</taxon>
        <taxon>Pseudomonadota</taxon>
        <taxon>Alphaproteobacteria</taxon>
        <taxon>Rhodobacterales</taxon>
        <taxon>Roseobacteraceae</taxon>
        <taxon>Roseovarius</taxon>
    </lineage>
</organism>
<evidence type="ECO:0000256" key="1">
    <source>
        <dbReference type="ARBA" id="ARBA00001954"/>
    </source>
</evidence>